<dbReference type="Proteomes" id="UP000017670">
    <property type="component" value="Unassembled WGS sequence"/>
</dbReference>
<dbReference type="STRING" id="262668.GCA_000931715_01396"/>
<protein>
    <submittedName>
        <fullName evidence="1">Uncharacterized protein</fullName>
    </submittedName>
</protein>
<dbReference type="GeneID" id="29856857"/>
<sequence length="249" mass="29682">MRRFIILITVIVVCIGSFFLYQQIKKNNAVNNQHMFEVVMAEKMKMLYGQAQDWTTPVTLDIHDDRLSGDYKLMSEFLLTYWMQNIEARNEYLRALKAARWDTFLDVGRLDRDRKQNYQETEKMFVDVRRISAEYENRRQKIHADAIEQAQKIAIEKEMRASLQMKLANNLKSDKAHDIFPIEQQIIEKAQAMFDMLKKYQWQAKDKTILFHESAQVKKFNSLYQDVLKLNAKMEKIKKNNVEVLEDEL</sequence>
<dbReference type="PATRIC" id="fig|1217648.3.peg.2090"/>
<dbReference type="EMBL" id="APQL01000006">
    <property type="protein sequence ID" value="ENW06413.1"/>
    <property type="molecule type" value="Genomic_DNA"/>
</dbReference>
<accession>N9E7H9</accession>
<dbReference type="HOGENOM" id="CLU_1136137_0_0_6"/>
<organism evidence="1 2">
    <name type="scientific">Acinetobacter beijerinckii CIP 110307</name>
    <dbReference type="NCBI Taxonomy" id="1217648"/>
    <lineage>
        <taxon>Bacteria</taxon>
        <taxon>Pseudomonadati</taxon>
        <taxon>Pseudomonadota</taxon>
        <taxon>Gammaproteobacteria</taxon>
        <taxon>Moraxellales</taxon>
        <taxon>Moraxellaceae</taxon>
        <taxon>Acinetobacter</taxon>
    </lineage>
</organism>
<evidence type="ECO:0000313" key="1">
    <source>
        <dbReference type="EMBL" id="ENW06413.1"/>
    </source>
</evidence>
<comment type="caution">
    <text evidence="1">The sequence shown here is derived from an EMBL/GenBank/DDBJ whole genome shotgun (WGS) entry which is preliminary data.</text>
</comment>
<dbReference type="AlphaFoldDB" id="N9E7H9"/>
<name>N9E7H9_9GAMM</name>
<dbReference type="RefSeq" id="WP_005061015.1">
    <property type="nucleotide sequence ID" value="NZ_KB849765.1"/>
</dbReference>
<proteinExistence type="predicted"/>
<evidence type="ECO:0000313" key="2">
    <source>
        <dbReference type="Proteomes" id="UP000017670"/>
    </source>
</evidence>
<gene>
    <name evidence="1" type="ORF">F933_02146</name>
</gene>
<keyword evidence="2" id="KW-1185">Reference proteome</keyword>
<reference evidence="1 2" key="1">
    <citation type="submission" date="2013-02" db="EMBL/GenBank/DDBJ databases">
        <title>The Genome Sequence of Acinetobacter beijerinckii CIP 110307.</title>
        <authorList>
            <consortium name="The Broad Institute Genome Sequencing Platform"/>
            <consortium name="The Broad Institute Genome Sequencing Center for Infectious Disease"/>
            <person name="Cerqueira G."/>
            <person name="Feldgarden M."/>
            <person name="Courvalin P."/>
            <person name="Perichon B."/>
            <person name="Grillot-Courvalin C."/>
            <person name="Clermont D."/>
            <person name="Rocha E."/>
            <person name="Yoon E.-J."/>
            <person name="Nemec A."/>
            <person name="Walker B."/>
            <person name="Young S.K."/>
            <person name="Zeng Q."/>
            <person name="Gargeya S."/>
            <person name="Fitzgerald M."/>
            <person name="Haas B."/>
            <person name="Abouelleil A."/>
            <person name="Alvarado L."/>
            <person name="Arachchi H.M."/>
            <person name="Berlin A.M."/>
            <person name="Chapman S.B."/>
            <person name="Dewar J."/>
            <person name="Goldberg J."/>
            <person name="Griggs A."/>
            <person name="Gujja S."/>
            <person name="Hansen M."/>
            <person name="Howarth C."/>
            <person name="Imamovic A."/>
            <person name="Larimer J."/>
            <person name="McCowan C."/>
            <person name="Murphy C."/>
            <person name="Neiman D."/>
            <person name="Pearson M."/>
            <person name="Priest M."/>
            <person name="Roberts A."/>
            <person name="Saif S."/>
            <person name="Shea T."/>
            <person name="Sisk P."/>
            <person name="Sykes S."/>
            <person name="Wortman J."/>
            <person name="Nusbaum C."/>
            <person name="Birren B."/>
        </authorList>
    </citation>
    <scope>NUCLEOTIDE SEQUENCE [LARGE SCALE GENOMIC DNA]</scope>
    <source>
        <strain evidence="1 2">CIP 110307</strain>
    </source>
</reference>
<dbReference type="eggNOG" id="ENOG503296D">
    <property type="taxonomic scope" value="Bacteria"/>
</dbReference>